<keyword evidence="5" id="KW-1185">Reference proteome</keyword>
<sequence>MDGGTCSVAQSCNVTPRTKHSGLVRGREIEKVLHSYKSKDWVMFFVTWKRSYLVGAVSSEEIKHVYPKLIIDYIKSLKLND</sequence>
<dbReference type="HOGENOM" id="CLU_2612825_0_0_1"/>
<organism evidence="4 5">
    <name type="scientific">Drosophila erecta</name>
    <name type="common">Fruit fly</name>
    <dbReference type="NCBI Taxonomy" id="7220"/>
    <lineage>
        <taxon>Eukaryota</taxon>
        <taxon>Metazoa</taxon>
        <taxon>Ecdysozoa</taxon>
        <taxon>Arthropoda</taxon>
        <taxon>Hexapoda</taxon>
        <taxon>Insecta</taxon>
        <taxon>Pterygota</taxon>
        <taxon>Neoptera</taxon>
        <taxon>Endopterygota</taxon>
        <taxon>Diptera</taxon>
        <taxon>Brachycera</taxon>
        <taxon>Muscomorpha</taxon>
        <taxon>Ephydroidea</taxon>
        <taxon>Drosophilidae</taxon>
        <taxon>Drosophila</taxon>
        <taxon>Sophophora</taxon>
    </lineage>
</organism>
<dbReference type="Proteomes" id="UP000008711">
    <property type="component" value="Unassembled WGS sequence"/>
</dbReference>
<dbReference type="EMBL" id="CH954180">
    <property type="protein sequence ID" value="EDV46673.2"/>
    <property type="molecule type" value="Genomic_DNA"/>
</dbReference>
<gene>
    <name evidence="4" type="primary">Dere\HP1D3csd</name>
    <name evidence="4" type="synonym">Dere\GG19212</name>
    <name evidence="4" type="synonym">dere_GLEANR_3978</name>
    <name evidence="4" type="synonym">GG19212</name>
    <name evidence="4" type="synonym">HP1D3csd</name>
    <name evidence="4" type="ORF">Dere_GG19212</name>
</gene>
<accession>B3NUS6</accession>
<comment type="subcellular location">
    <subcellularLocation>
        <location evidence="1">Nucleus</location>
    </subcellularLocation>
</comment>
<evidence type="ECO:0000313" key="4">
    <source>
        <dbReference type="EMBL" id="EDV46673.2"/>
    </source>
</evidence>
<dbReference type="Pfam" id="PF01393">
    <property type="entry name" value="Chromo_shadow"/>
    <property type="match status" value="1"/>
</dbReference>
<reference evidence="4 5" key="1">
    <citation type="journal article" date="2007" name="Nature">
        <title>Evolution of genes and genomes on the Drosophila phylogeny.</title>
        <authorList>
            <consortium name="Drosophila 12 Genomes Consortium"/>
            <person name="Clark A.G."/>
            <person name="Eisen M.B."/>
            <person name="Smith D.R."/>
            <person name="Bergman C.M."/>
            <person name="Oliver B."/>
            <person name="Markow T.A."/>
            <person name="Kaufman T.C."/>
            <person name="Kellis M."/>
            <person name="Gelbart W."/>
            <person name="Iyer V.N."/>
            <person name="Pollard D.A."/>
            <person name="Sackton T.B."/>
            <person name="Larracuente A.M."/>
            <person name="Singh N.D."/>
            <person name="Abad J.P."/>
            <person name="Abt D.N."/>
            <person name="Adryan B."/>
            <person name="Aguade M."/>
            <person name="Akashi H."/>
            <person name="Anderson W.W."/>
            <person name="Aquadro C.F."/>
            <person name="Ardell D.H."/>
            <person name="Arguello R."/>
            <person name="Artieri C.G."/>
            <person name="Barbash D.A."/>
            <person name="Barker D."/>
            <person name="Barsanti P."/>
            <person name="Batterham P."/>
            <person name="Batzoglou S."/>
            <person name="Begun D."/>
            <person name="Bhutkar A."/>
            <person name="Blanco E."/>
            <person name="Bosak S.A."/>
            <person name="Bradley R.K."/>
            <person name="Brand A.D."/>
            <person name="Brent M.R."/>
            <person name="Brooks A.N."/>
            <person name="Brown R.H."/>
            <person name="Butlin R.K."/>
            <person name="Caggese C."/>
            <person name="Calvi B.R."/>
            <person name="Bernardo de Carvalho A."/>
            <person name="Caspi A."/>
            <person name="Castrezana S."/>
            <person name="Celniker S.E."/>
            <person name="Chang J.L."/>
            <person name="Chapple C."/>
            <person name="Chatterji S."/>
            <person name="Chinwalla A."/>
            <person name="Civetta A."/>
            <person name="Clifton S.W."/>
            <person name="Comeron J.M."/>
            <person name="Costello J.C."/>
            <person name="Coyne J.A."/>
            <person name="Daub J."/>
            <person name="David R.G."/>
            <person name="Delcher A.L."/>
            <person name="Delehaunty K."/>
            <person name="Do C.B."/>
            <person name="Ebling H."/>
            <person name="Edwards K."/>
            <person name="Eickbush T."/>
            <person name="Evans J.D."/>
            <person name="Filipski A."/>
            <person name="Findeiss S."/>
            <person name="Freyhult E."/>
            <person name="Fulton L."/>
            <person name="Fulton R."/>
            <person name="Garcia A.C."/>
            <person name="Gardiner A."/>
            <person name="Garfield D.A."/>
            <person name="Garvin B.E."/>
            <person name="Gibson G."/>
            <person name="Gilbert D."/>
            <person name="Gnerre S."/>
            <person name="Godfrey J."/>
            <person name="Good R."/>
            <person name="Gotea V."/>
            <person name="Gravely B."/>
            <person name="Greenberg A.J."/>
            <person name="Griffiths-Jones S."/>
            <person name="Gross S."/>
            <person name="Guigo R."/>
            <person name="Gustafson E.A."/>
            <person name="Haerty W."/>
            <person name="Hahn M.W."/>
            <person name="Halligan D.L."/>
            <person name="Halpern A.L."/>
            <person name="Halter G.M."/>
            <person name="Han M.V."/>
            <person name="Heger A."/>
            <person name="Hillier L."/>
            <person name="Hinrichs A.S."/>
            <person name="Holmes I."/>
            <person name="Hoskins R.A."/>
            <person name="Hubisz M.J."/>
            <person name="Hultmark D."/>
            <person name="Huntley M.A."/>
            <person name="Jaffe D.B."/>
            <person name="Jagadeeshan S."/>
            <person name="Jeck W.R."/>
            <person name="Johnson J."/>
            <person name="Jones C.D."/>
            <person name="Jordan W.C."/>
            <person name="Karpen G.H."/>
            <person name="Kataoka E."/>
            <person name="Keightley P.D."/>
            <person name="Kheradpour P."/>
            <person name="Kirkness E.F."/>
            <person name="Koerich L.B."/>
            <person name="Kristiansen K."/>
            <person name="Kudrna D."/>
            <person name="Kulathinal R.J."/>
            <person name="Kumar S."/>
            <person name="Kwok R."/>
            <person name="Lander E."/>
            <person name="Langley C.H."/>
            <person name="Lapoint R."/>
            <person name="Lazzaro B.P."/>
            <person name="Lee S.J."/>
            <person name="Levesque L."/>
            <person name="Li R."/>
            <person name="Lin C.F."/>
            <person name="Lin M.F."/>
            <person name="Lindblad-Toh K."/>
            <person name="Llopart A."/>
            <person name="Long M."/>
            <person name="Low L."/>
            <person name="Lozovsky E."/>
            <person name="Lu J."/>
            <person name="Luo M."/>
            <person name="Machado C.A."/>
            <person name="Makalowski W."/>
            <person name="Marzo M."/>
            <person name="Matsuda M."/>
            <person name="Matzkin L."/>
            <person name="McAllister B."/>
            <person name="McBride C.S."/>
            <person name="McKernan B."/>
            <person name="McKernan K."/>
            <person name="Mendez-Lago M."/>
            <person name="Minx P."/>
            <person name="Mollenhauer M.U."/>
            <person name="Montooth K."/>
            <person name="Mount S.M."/>
            <person name="Mu X."/>
            <person name="Myers E."/>
            <person name="Negre B."/>
            <person name="Newfeld S."/>
            <person name="Nielsen R."/>
            <person name="Noor M.A."/>
            <person name="O'Grady P."/>
            <person name="Pachter L."/>
            <person name="Papaceit M."/>
            <person name="Parisi M.J."/>
            <person name="Parisi M."/>
            <person name="Parts L."/>
            <person name="Pedersen J.S."/>
            <person name="Pesole G."/>
            <person name="Phillippy A.M."/>
            <person name="Ponting C.P."/>
            <person name="Pop M."/>
            <person name="Porcelli D."/>
            <person name="Powell J.R."/>
            <person name="Prohaska S."/>
            <person name="Pruitt K."/>
            <person name="Puig M."/>
            <person name="Quesneville H."/>
            <person name="Ram K.R."/>
            <person name="Rand D."/>
            <person name="Rasmussen M.D."/>
            <person name="Reed L.K."/>
            <person name="Reenan R."/>
            <person name="Reily A."/>
            <person name="Remington K.A."/>
            <person name="Rieger T.T."/>
            <person name="Ritchie M.G."/>
            <person name="Robin C."/>
            <person name="Rogers Y.H."/>
            <person name="Rohde C."/>
            <person name="Rozas J."/>
            <person name="Rubenfield M.J."/>
            <person name="Ruiz A."/>
            <person name="Russo S."/>
            <person name="Salzberg S.L."/>
            <person name="Sanchez-Gracia A."/>
            <person name="Saranga D.J."/>
            <person name="Sato H."/>
            <person name="Schaeffer S.W."/>
            <person name="Schatz M.C."/>
            <person name="Schlenke T."/>
            <person name="Schwartz R."/>
            <person name="Segarra C."/>
            <person name="Singh R.S."/>
            <person name="Sirot L."/>
            <person name="Sirota M."/>
            <person name="Sisneros N.B."/>
            <person name="Smith C.D."/>
            <person name="Smith T.F."/>
            <person name="Spieth J."/>
            <person name="Stage D.E."/>
            <person name="Stark A."/>
            <person name="Stephan W."/>
            <person name="Strausberg R.L."/>
            <person name="Strempel S."/>
            <person name="Sturgill D."/>
            <person name="Sutton G."/>
            <person name="Sutton G.G."/>
            <person name="Tao W."/>
            <person name="Teichmann S."/>
            <person name="Tobari Y.N."/>
            <person name="Tomimura Y."/>
            <person name="Tsolas J.M."/>
            <person name="Valente V.L."/>
            <person name="Venter E."/>
            <person name="Venter J.C."/>
            <person name="Vicario S."/>
            <person name="Vieira F.G."/>
            <person name="Vilella A.J."/>
            <person name="Villasante A."/>
            <person name="Walenz B."/>
            <person name="Wang J."/>
            <person name="Wasserman M."/>
            <person name="Watts T."/>
            <person name="Wilson D."/>
            <person name="Wilson R.K."/>
            <person name="Wing R.A."/>
            <person name="Wolfner M.F."/>
            <person name="Wong A."/>
            <person name="Wong G.K."/>
            <person name="Wu C.I."/>
            <person name="Wu G."/>
            <person name="Yamamoto D."/>
            <person name="Yang H.P."/>
            <person name="Yang S.P."/>
            <person name="Yorke J.A."/>
            <person name="Yoshida K."/>
            <person name="Zdobnov E."/>
            <person name="Zhang P."/>
            <person name="Zhang Y."/>
            <person name="Zimin A.V."/>
            <person name="Baldwin J."/>
            <person name="Abdouelleil A."/>
            <person name="Abdulkadir J."/>
            <person name="Abebe A."/>
            <person name="Abera B."/>
            <person name="Abreu J."/>
            <person name="Acer S.C."/>
            <person name="Aftuck L."/>
            <person name="Alexander A."/>
            <person name="An P."/>
            <person name="Anderson E."/>
            <person name="Anderson S."/>
            <person name="Arachi H."/>
            <person name="Azer M."/>
            <person name="Bachantsang P."/>
            <person name="Barry A."/>
            <person name="Bayul T."/>
            <person name="Berlin A."/>
            <person name="Bessette D."/>
            <person name="Bloom T."/>
            <person name="Blye J."/>
            <person name="Boguslavskiy L."/>
            <person name="Bonnet C."/>
            <person name="Boukhgalter B."/>
            <person name="Bourzgui I."/>
            <person name="Brown A."/>
            <person name="Cahill P."/>
            <person name="Channer S."/>
            <person name="Cheshatsang Y."/>
            <person name="Chuda L."/>
            <person name="Citroen M."/>
            <person name="Collymore A."/>
            <person name="Cooke P."/>
            <person name="Costello M."/>
            <person name="D'Aco K."/>
            <person name="Daza R."/>
            <person name="De Haan G."/>
            <person name="DeGray S."/>
            <person name="DeMaso C."/>
            <person name="Dhargay N."/>
            <person name="Dooley K."/>
            <person name="Dooley E."/>
            <person name="Doricent M."/>
            <person name="Dorje P."/>
            <person name="Dorjee K."/>
            <person name="Dupes A."/>
            <person name="Elong R."/>
            <person name="Falk J."/>
            <person name="Farina A."/>
            <person name="Faro S."/>
            <person name="Ferguson D."/>
            <person name="Fisher S."/>
            <person name="Foley C.D."/>
            <person name="Franke A."/>
            <person name="Friedrich D."/>
            <person name="Gadbois L."/>
            <person name="Gearin G."/>
            <person name="Gearin C.R."/>
            <person name="Giannoukos G."/>
            <person name="Goode T."/>
            <person name="Graham J."/>
            <person name="Grandbois E."/>
            <person name="Grewal S."/>
            <person name="Gyaltsen K."/>
            <person name="Hafez N."/>
            <person name="Hagos B."/>
            <person name="Hall J."/>
            <person name="Henson C."/>
            <person name="Hollinger A."/>
            <person name="Honan T."/>
            <person name="Huard M.D."/>
            <person name="Hughes L."/>
            <person name="Hurhula B."/>
            <person name="Husby M.E."/>
            <person name="Kamat A."/>
            <person name="Kanga B."/>
            <person name="Kashin S."/>
            <person name="Khazanovich D."/>
            <person name="Kisner P."/>
            <person name="Lance K."/>
            <person name="Lara M."/>
            <person name="Lee W."/>
            <person name="Lennon N."/>
            <person name="Letendre F."/>
            <person name="LeVine R."/>
            <person name="Lipovsky A."/>
            <person name="Liu X."/>
            <person name="Liu J."/>
            <person name="Liu S."/>
            <person name="Lokyitsang T."/>
            <person name="Lokyitsang Y."/>
            <person name="Lubonja R."/>
            <person name="Lui A."/>
            <person name="MacDonald P."/>
            <person name="Magnisalis V."/>
            <person name="Maru K."/>
            <person name="Matthews C."/>
            <person name="McCusker W."/>
            <person name="McDonough S."/>
            <person name="Mehta T."/>
            <person name="Meldrim J."/>
            <person name="Meneus L."/>
            <person name="Mihai O."/>
            <person name="Mihalev A."/>
            <person name="Mihova T."/>
            <person name="Mittelman R."/>
            <person name="Mlenga V."/>
            <person name="Montmayeur A."/>
            <person name="Mulrain L."/>
            <person name="Navidi A."/>
            <person name="Naylor J."/>
            <person name="Negash T."/>
            <person name="Nguyen T."/>
            <person name="Nguyen N."/>
            <person name="Nicol R."/>
            <person name="Norbu C."/>
            <person name="Norbu N."/>
            <person name="Novod N."/>
            <person name="O'Neill B."/>
            <person name="Osman S."/>
            <person name="Markiewicz E."/>
            <person name="Oyono O.L."/>
            <person name="Patti C."/>
            <person name="Phunkhang P."/>
            <person name="Pierre F."/>
            <person name="Priest M."/>
            <person name="Raghuraman S."/>
            <person name="Rege F."/>
            <person name="Reyes R."/>
            <person name="Rise C."/>
            <person name="Rogov P."/>
            <person name="Ross K."/>
            <person name="Ryan E."/>
            <person name="Settipalli S."/>
            <person name="Shea T."/>
            <person name="Sherpa N."/>
            <person name="Shi L."/>
            <person name="Shih D."/>
            <person name="Sparrow T."/>
            <person name="Spaulding J."/>
            <person name="Stalker J."/>
            <person name="Stange-Thomann N."/>
            <person name="Stavropoulos S."/>
            <person name="Stone C."/>
            <person name="Strader C."/>
            <person name="Tesfaye S."/>
            <person name="Thomson T."/>
            <person name="Thoulutsang Y."/>
            <person name="Thoulutsang D."/>
            <person name="Topham K."/>
            <person name="Topping I."/>
            <person name="Tsamla T."/>
            <person name="Vassiliev H."/>
            <person name="Vo A."/>
            <person name="Wangchuk T."/>
            <person name="Wangdi T."/>
            <person name="Weiand M."/>
            <person name="Wilkinson J."/>
            <person name="Wilson A."/>
            <person name="Yadav S."/>
            <person name="Young G."/>
            <person name="Yu Q."/>
            <person name="Zembek L."/>
            <person name="Zhong D."/>
            <person name="Zimmer A."/>
            <person name="Zwirko Z."/>
            <person name="Jaffe D.B."/>
            <person name="Alvarez P."/>
            <person name="Brockman W."/>
            <person name="Butler J."/>
            <person name="Chin C."/>
            <person name="Gnerre S."/>
            <person name="Grabherr M."/>
            <person name="Kleber M."/>
            <person name="Mauceli E."/>
            <person name="MacCallum I."/>
        </authorList>
    </citation>
    <scope>NUCLEOTIDE SEQUENCE [LARGE SCALE GENOMIC DNA]</scope>
    <source>
        <strain evidence="4 5">TSC#14021-0224.01</strain>
    </source>
</reference>
<feature type="domain" description="Chromo shadow" evidence="3">
    <location>
        <begin position="30"/>
        <end position="73"/>
    </location>
</feature>
<dbReference type="AlphaFoldDB" id="B3NUS6"/>
<evidence type="ECO:0000313" key="5">
    <source>
        <dbReference type="Proteomes" id="UP000008711"/>
    </source>
</evidence>
<evidence type="ECO:0000256" key="2">
    <source>
        <dbReference type="ARBA" id="ARBA00023242"/>
    </source>
</evidence>
<dbReference type="InterPro" id="IPR008251">
    <property type="entry name" value="Chromo_shadow_dom"/>
</dbReference>
<evidence type="ECO:0000259" key="3">
    <source>
        <dbReference type="Pfam" id="PF01393"/>
    </source>
</evidence>
<reference evidence="4 5" key="2">
    <citation type="journal article" date="2008" name="Bioinformatics">
        <title>Assembly reconciliation.</title>
        <authorList>
            <person name="Zimin A.V."/>
            <person name="Smith D.R."/>
            <person name="Sutton G."/>
            <person name="Yorke J.A."/>
        </authorList>
    </citation>
    <scope>NUCLEOTIDE SEQUENCE [LARGE SCALE GENOMIC DNA]</scope>
    <source>
        <strain evidence="4 5">TSC#14021-0224.01</strain>
    </source>
</reference>
<dbReference type="GO" id="GO:0005694">
    <property type="term" value="C:chromosome"/>
    <property type="evidence" value="ECO:0007669"/>
    <property type="project" value="UniProtKB-ARBA"/>
</dbReference>
<keyword evidence="2" id="KW-0539">Nucleus</keyword>
<dbReference type="GO" id="GO:0005634">
    <property type="term" value="C:nucleus"/>
    <property type="evidence" value="ECO:0007669"/>
    <property type="project" value="UniProtKB-SubCell"/>
</dbReference>
<dbReference type="InterPro" id="IPR016197">
    <property type="entry name" value="Chromo-like_dom_sf"/>
</dbReference>
<protein>
    <submittedName>
        <fullName evidence="4">Heterochromatin protein 1D3 chromoshadow domain</fullName>
    </submittedName>
</protein>
<proteinExistence type="predicted"/>
<evidence type="ECO:0000256" key="1">
    <source>
        <dbReference type="ARBA" id="ARBA00004123"/>
    </source>
</evidence>
<dbReference type="SUPFAM" id="SSF54160">
    <property type="entry name" value="Chromo domain-like"/>
    <property type="match status" value="1"/>
</dbReference>
<dbReference type="CDD" id="cd00034">
    <property type="entry name" value="CSD"/>
    <property type="match status" value="1"/>
</dbReference>
<dbReference type="Gene3D" id="2.40.50.40">
    <property type="match status" value="1"/>
</dbReference>
<name>B3NUS6_DROER</name>